<dbReference type="RefSeq" id="WP_135637627.1">
    <property type="nucleotide sequence ID" value="NZ_RQFE01000037.1"/>
</dbReference>
<sequence length="522" mass="61255">MSKPNDLLKYFPDTEYGGPDVFALYLMEKASKMNFFNLIDDILYNHAVDPTILDKLNDKELFIVFRQYTNTNLELLYDKFLPELKSHFVPDTNLEEVPFLTMFYNEVFSTKANEYLKKRILARYKITDIEPEKLSEAQIKEITGIDIGDIKYIPVSLQPKSDFERAAFVYWLYNIPPLKNFHDFFLNYHSHTDEKFKIIHRVFNGEHNLQLPKFYEPPILHFSGFFIPIQYSRKIDLESIKQKYSATHKDAIARIEKQILLNKGRKSKTGMICSHCGGVHDYITIPEDIVILRALLAEDALARQYSFDNYEDITDSIKKETFQKFEEKFENLNSVEYPGAIILVEGESEEAALPLLSIRLGHDLSFHNIRIENSKSKQKLLQEFHKHKIYSHTIPIIILLDNDAKKEAEEINRIIKDKKNKYRLFLIPNGTFEDLYPLSDSIKLINELYEGEKIKEEDWDSKKDFLTNVDKLLWQKKKAKFDKVKFAKLLSVKIELDNIPKLITELINTAILLKEKNTPIKF</sequence>
<comment type="caution">
    <text evidence="2">The sequence shown here is derived from an EMBL/GenBank/DDBJ whole genome shotgun (WGS) entry which is preliminary data.</text>
</comment>
<organism evidence="2 3">
    <name type="scientific">Leptospira kanakyensis</name>
    <dbReference type="NCBI Taxonomy" id="2484968"/>
    <lineage>
        <taxon>Bacteria</taxon>
        <taxon>Pseudomonadati</taxon>
        <taxon>Spirochaetota</taxon>
        <taxon>Spirochaetia</taxon>
        <taxon>Leptospirales</taxon>
        <taxon>Leptospiraceae</taxon>
        <taxon>Leptospira</taxon>
    </lineage>
</organism>
<dbReference type="AlphaFoldDB" id="A0A6N4QE53"/>
<name>A0A6N4QE53_9LEPT</name>
<evidence type="ECO:0000313" key="3">
    <source>
        <dbReference type="Proteomes" id="UP000297239"/>
    </source>
</evidence>
<dbReference type="OrthoDB" id="1391951at2"/>
<proteinExistence type="predicted"/>
<dbReference type="Proteomes" id="UP000297239">
    <property type="component" value="Unassembled WGS sequence"/>
</dbReference>
<reference evidence="2" key="1">
    <citation type="journal article" date="2019" name="PLoS Negl. Trop. Dis.">
        <title>Revisiting the worldwide diversity of Leptospira species in the environment.</title>
        <authorList>
            <person name="Vincent A.T."/>
            <person name="Schiettekatte O."/>
            <person name="Bourhy P."/>
            <person name="Veyrier F.J."/>
            <person name="Picardeau M."/>
        </authorList>
    </citation>
    <scope>NUCLEOTIDE SEQUENCE [LARGE SCALE GENOMIC DNA]</scope>
    <source>
        <strain evidence="2">201800293</strain>
    </source>
</reference>
<protein>
    <recommendedName>
        <fullName evidence="1">OLD protein-like TOPRIM domain-containing protein</fullName>
    </recommendedName>
</protein>
<dbReference type="EMBL" id="RQFF01000027">
    <property type="protein sequence ID" value="TGK70609.1"/>
    <property type="molecule type" value="Genomic_DNA"/>
</dbReference>
<gene>
    <name evidence="2" type="ORF">EHQ18_09165</name>
</gene>
<evidence type="ECO:0000259" key="1">
    <source>
        <dbReference type="Pfam" id="PF20469"/>
    </source>
</evidence>
<keyword evidence="3" id="KW-1185">Reference proteome</keyword>
<feature type="domain" description="OLD protein-like TOPRIM" evidence="1">
    <location>
        <begin position="340"/>
        <end position="403"/>
    </location>
</feature>
<evidence type="ECO:0000313" key="2">
    <source>
        <dbReference type="EMBL" id="TGK70609.1"/>
    </source>
</evidence>
<dbReference type="Pfam" id="PF20469">
    <property type="entry name" value="OLD-like_TOPRIM"/>
    <property type="match status" value="1"/>
</dbReference>
<dbReference type="InterPro" id="IPR034139">
    <property type="entry name" value="TOPRIM_OLD"/>
</dbReference>
<accession>A0A6N4QE53</accession>